<dbReference type="SUPFAM" id="SSF52091">
    <property type="entry name" value="SpoIIaa-like"/>
    <property type="match status" value="1"/>
</dbReference>
<keyword evidence="3" id="KW-1185">Reference proteome</keyword>
<feature type="domain" description="STAS" evidence="1">
    <location>
        <begin position="11"/>
        <end position="97"/>
    </location>
</feature>
<gene>
    <name evidence="2" type="ORF">Q9291_13280</name>
</gene>
<dbReference type="Gene3D" id="3.30.750.24">
    <property type="entry name" value="STAS domain"/>
    <property type="match status" value="1"/>
</dbReference>
<protein>
    <submittedName>
        <fullName evidence="2">STAS domain-containing protein</fullName>
    </submittedName>
</protein>
<proteinExistence type="predicted"/>
<dbReference type="EMBL" id="JAVCAP010000034">
    <property type="protein sequence ID" value="MDP8568821.1"/>
    <property type="molecule type" value="Genomic_DNA"/>
</dbReference>
<dbReference type="InterPro" id="IPR002645">
    <property type="entry name" value="STAS_dom"/>
</dbReference>
<evidence type="ECO:0000313" key="2">
    <source>
        <dbReference type="EMBL" id="MDP8568821.1"/>
    </source>
</evidence>
<reference evidence="3" key="1">
    <citation type="journal article" date="2019" name="Int. J. Syst. Evol. Microbiol.">
        <title>The Global Catalogue of Microorganisms (GCM) 10K type strain sequencing project: providing services to taxonomists for standard genome sequencing and annotation.</title>
        <authorList>
            <consortium name="The Broad Institute Genomics Platform"/>
            <consortium name="The Broad Institute Genome Sequencing Center for Infectious Disease"/>
            <person name="Wu L."/>
            <person name="Ma J."/>
        </authorList>
    </citation>
    <scope>NUCLEOTIDE SEQUENCE [LARGE SCALE GENOMIC DNA]</scope>
    <source>
        <strain evidence="3">VKM B-3159</strain>
    </source>
</reference>
<evidence type="ECO:0000313" key="3">
    <source>
        <dbReference type="Proteomes" id="UP001225906"/>
    </source>
</evidence>
<sequence>MAKVTQQDGTLHFSGNLLIGNISETLAHMRAFTVSVPLTLDFSHVQSVDTAAISLVLEIQREIHHQHPDAPIVKIVGVPDNLHSLMKLYGVDSFLLN</sequence>
<dbReference type="InterPro" id="IPR058548">
    <property type="entry name" value="MlaB-like_STAS"/>
</dbReference>
<dbReference type="Pfam" id="PF13466">
    <property type="entry name" value="STAS_2"/>
    <property type="match status" value="1"/>
</dbReference>
<dbReference type="PROSITE" id="PS50801">
    <property type="entry name" value="STAS"/>
    <property type="match status" value="1"/>
</dbReference>
<comment type="caution">
    <text evidence="2">The sequence shown here is derived from an EMBL/GenBank/DDBJ whole genome shotgun (WGS) entry which is preliminary data.</text>
</comment>
<dbReference type="Proteomes" id="UP001225906">
    <property type="component" value="Unassembled WGS sequence"/>
</dbReference>
<dbReference type="InterPro" id="IPR036513">
    <property type="entry name" value="STAS_dom_sf"/>
</dbReference>
<evidence type="ECO:0000259" key="1">
    <source>
        <dbReference type="PROSITE" id="PS50801"/>
    </source>
</evidence>
<dbReference type="RefSeq" id="WP_306390591.1">
    <property type="nucleotide sequence ID" value="NZ_JAVCAP010000034.1"/>
</dbReference>
<accession>A0ABT9JWD6</accession>
<name>A0ABT9JWD6_9PROT</name>
<organism evidence="2 3">
    <name type="scientific">Methylophilus aquaticus</name>
    <dbReference type="NCBI Taxonomy" id="1971610"/>
    <lineage>
        <taxon>Bacteria</taxon>
        <taxon>Pseudomonadati</taxon>
        <taxon>Pseudomonadota</taxon>
        <taxon>Betaproteobacteria</taxon>
        <taxon>Nitrosomonadales</taxon>
        <taxon>Methylophilaceae</taxon>
        <taxon>Methylophilus</taxon>
    </lineage>
</organism>